<sequence>MKNKKYTKDEILNKWIEVITVNQVHIGNKTKTSFKTVILNLILFVSLFIVSNVMLSKINEYSNGIIVAIVITNIIFVCFIVLDVWLLIINIFLYKSLVSISKQEDISKINKNVSLYILFGCKKYPHSYIQTVEFVNNDSIQTSNENSNSNKTDDEIIKELINKTDSKKH</sequence>
<dbReference type="Proteomes" id="UP001477443">
    <property type="component" value="Chromosome"/>
</dbReference>
<protein>
    <submittedName>
        <fullName evidence="2">Uncharacterized protein</fullName>
    </submittedName>
</protein>
<keyword evidence="3" id="KW-1185">Reference proteome</keyword>
<gene>
    <name evidence="2" type="ORF">WG617_00590</name>
</gene>
<evidence type="ECO:0000313" key="3">
    <source>
        <dbReference type="Proteomes" id="UP001477443"/>
    </source>
</evidence>
<dbReference type="RefSeq" id="WP_027334931.1">
    <property type="nucleotide sequence ID" value="NZ_CP148067.1"/>
</dbReference>
<evidence type="ECO:0000313" key="2">
    <source>
        <dbReference type="EMBL" id="WXL29139.1"/>
    </source>
</evidence>
<feature type="transmembrane region" description="Helical" evidence="1">
    <location>
        <begin position="37"/>
        <end position="58"/>
    </location>
</feature>
<keyword evidence="1" id="KW-1133">Transmembrane helix</keyword>
<organism evidence="2 3">
    <name type="scientific">Mycoplasmopsis felifaucium</name>
    <dbReference type="NCBI Taxonomy" id="35768"/>
    <lineage>
        <taxon>Bacteria</taxon>
        <taxon>Bacillati</taxon>
        <taxon>Mycoplasmatota</taxon>
        <taxon>Mycoplasmoidales</taxon>
        <taxon>Metamycoplasmataceae</taxon>
        <taxon>Mycoplasmopsis</taxon>
    </lineage>
</organism>
<name>A0ABZ2RVK0_9BACT</name>
<keyword evidence="1" id="KW-0812">Transmembrane</keyword>
<accession>A0ABZ2RVK0</accession>
<proteinExistence type="predicted"/>
<keyword evidence="1" id="KW-0472">Membrane</keyword>
<evidence type="ECO:0000256" key="1">
    <source>
        <dbReference type="SAM" id="Phobius"/>
    </source>
</evidence>
<reference evidence="2" key="1">
    <citation type="submission" date="2024-03" db="EMBL/GenBank/DDBJ databases">
        <title>Complete genome sequence of Mycoplasma felifaucium Z921 isolated from the trachea of a cheetah.</title>
        <authorList>
            <person name="Spergser J."/>
        </authorList>
    </citation>
    <scope>NUCLEOTIDE SEQUENCE [LARGE SCALE GENOMIC DNA]</scope>
    <source>
        <strain evidence="2">Z921</strain>
    </source>
</reference>
<feature type="transmembrane region" description="Helical" evidence="1">
    <location>
        <begin position="64"/>
        <end position="93"/>
    </location>
</feature>
<dbReference type="EMBL" id="CP148067">
    <property type="protein sequence ID" value="WXL29139.1"/>
    <property type="molecule type" value="Genomic_DNA"/>
</dbReference>